<sequence length="262" mass="28121">MHRSILLPALLLLAAQSAPPATAPESVPVAGVSVVARYPHDPAAFTQGLSWCDGVLYESTGHVGRSDVRRVDPASGKIIARAPIPADLFGEGSACWKDALYSVTWTTGEAFRWDRASLRRTGRFSYVGEGWGLTSDGASLVLSDGTDRLRFIDPDGFTERRSVAVTLNGRPLTQLNELEFVEGEILANVWMTGFIARIDPASGKVTGLIDLRPLVAEVAMADRDAVANGIAYDPAGKRLFVTGKTWPTLFEIAVGEPIGRAQ</sequence>
<dbReference type="GO" id="GO:0016603">
    <property type="term" value="F:glutaminyl-peptide cyclotransferase activity"/>
    <property type="evidence" value="ECO:0007669"/>
    <property type="project" value="InterPro"/>
</dbReference>
<feature type="chain" id="PRO_5017291384" evidence="1">
    <location>
        <begin position="24"/>
        <end position="262"/>
    </location>
</feature>
<proteinExistence type="predicted"/>
<dbReference type="Pfam" id="PF05096">
    <property type="entry name" value="Glu_cyclase_2"/>
    <property type="match status" value="1"/>
</dbReference>
<reference evidence="2 3" key="1">
    <citation type="submission" date="2018-08" db="EMBL/GenBank/DDBJ databases">
        <title>The multiple taxonomic identification of Sphingomonas gilva.</title>
        <authorList>
            <person name="Zhu D."/>
            <person name="Zheng S."/>
        </authorList>
    </citation>
    <scope>NUCLEOTIDE SEQUENCE [LARGE SCALE GENOMIC DNA]</scope>
    <source>
        <strain evidence="2 3">ZDH117</strain>
    </source>
</reference>
<dbReference type="InterPro" id="IPR015943">
    <property type="entry name" value="WD40/YVTN_repeat-like_dom_sf"/>
</dbReference>
<comment type="caution">
    <text evidence="2">The sequence shown here is derived from an EMBL/GenBank/DDBJ whole genome shotgun (WGS) entry which is preliminary data.</text>
</comment>
<dbReference type="SUPFAM" id="SSF50969">
    <property type="entry name" value="YVTN repeat-like/Quinoprotein amine dehydrogenase"/>
    <property type="match status" value="1"/>
</dbReference>
<keyword evidence="3" id="KW-1185">Reference proteome</keyword>
<organism evidence="2 3">
    <name type="scientific">Sphingomonas gilva</name>
    <dbReference type="NCBI Taxonomy" id="2305907"/>
    <lineage>
        <taxon>Bacteria</taxon>
        <taxon>Pseudomonadati</taxon>
        <taxon>Pseudomonadota</taxon>
        <taxon>Alphaproteobacteria</taxon>
        <taxon>Sphingomonadales</taxon>
        <taxon>Sphingomonadaceae</taxon>
        <taxon>Sphingomonas</taxon>
    </lineage>
</organism>
<name>A0A396RTA9_9SPHN</name>
<feature type="signal peptide" evidence="1">
    <location>
        <begin position="1"/>
        <end position="23"/>
    </location>
</feature>
<dbReference type="InterPro" id="IPR007788">
    <property type="entry name" value="QCT"/>
</dbReference>
<dbReference type="PANTHER" id="PTHR31270:SF1">
    <property type="entry name" value="GLUTAMINYL-PEPTIDE CYCLOTRANSFERASE"/>
    <property type="match status" value="1"/>
</dbReference>
<keyword evidence="1" id="KW-0732">Signal</keyword>
<dbReference type="Proteomes" id="UP000266693">
    <property type="component" value="Unassembled WGS sequence"/>
</dbReference>
<accession>A0A396RTA9</accession>
<gene>
    <name evidence="2" type="ORF">D1610_13405</name>
</gene>
<dbReference type="OrthoDB" id="9783700at2"/>
<evidence type="ECO:0000313" key="2">
    <source>
        <dbReference type="EMBL" id="RHW16881.1"/>
    </source>
</evidence>
<evidence type="ECO:0000256" key="1">
    <source>
        <dbReference type="SAM" id="SignalP"/>
    </source>
</evidence>
<keyword evidence="2" id="KW-0808">Transferase</keyword>
<dbReference type="EMBL" id="QWLV01000007">
    <property type="protein sequence ID" value="RHW16881.1"/>
    <property type="molecule type" value="Genomic_DNA"/>
</dbReference>
<dbReference type="PANTHER" id="PTHR31270">
    <property type="entry name" value="GLUTAMINYL-PEPTIDE CYCLOTRANSFERASE"/>
    <property type="match status" value="1"/>
</dbReference>
<dbReference type="AlphaFoldDB" id="A0A396RTA9"/>
<protein>
    <submittedName>
        <fullName evidence="2">Glutaminyl-peptide cyclotransferase</fullName>
    </submittedName>
</protein>
<evidence type="ECO:0000313" key="3">
    <source>
        <dbReference type="Proteomes" id="UP000266693"/>
    </source>
</evidence>
<dbReference type="Gene3D" id="2.130.10.10">
    <property type="entry name" value="YVTN repeat-like/Quinoprotein amine dehydrogenase"/>
    <property type="match status" value="1"/>
</dbReference>
<dbReference type="InterPro" id="IPR011044">
    <property type="entry name" value="Quino_amine_DH_bsu"/>
</dbReference>